<gene>
    <name evidence="4" type="ORF">CAL20_14525</name>
</gene>
<dbReference type="Proteomes" id="UP000216885">
    <property type="component" value="Unassembled WGS sequence"/>
</dbReference>
<evidence type="ECO:0000313" key="4">
    <source>
        <dbReference type="EMBL" id="OZI56624.1"/>
    </source>
</evidence>
<dbReference type="PANTHER" id="PTHR43353">
    <property type="entry name" value="SUCCINATE-SEMIALDEHYDE DEHYDROGENASE, MITOCHONDRIAL"/>
    <property type="match status" value="1"/>
</dbReference>
<dbReference type="Gene3D" id="3.40.309.10">
    <property type="entry name" value="Aldehyde Dehydrogenase, Chain A, domain 2"/>
    <property type="match status" value="1"/>
</dbReference>
<comment type="caution">
    <text evidence="4">The sequence shown here is derived from an EMBL/GenBank/DDBJ whole genome shotgun (WGS) entry which is preliminary data.</text>
</comment>
<dbReference type="AlphaFoldDB" id="A0A261U3T3"/>
<protein>
    <submittedName>
        <fullName evidence="4">NAD-dependent succinate-semialdehyde dehydrogenase</fullName>
    </submittedName>
</protein>
<dbReference type="InterPro" id="IPR016161">
    <property type="entry name" value="Ald_DH/histidinol_DH"/>
</dbReference>
<dbReference type="Gene3D" id="3.40.605.10">
    <property type="entry name" value="Aldehyde Dehydrogenase, Chain A, domain 1"/>
    <property type="match status" value="1"/>
</dbReference>
<dbReference type="InterPro" id="IPR015590">
    <property type="entry name" value="Aldehyde_DH_dom"/>
</dbReference>
<dbReference type="FunFam" id="3.40.605.10:FF:000007">
    <property type="entry name" value="NAD/NADP-dependent betaine aldehyde dehydrogenase"/>
    <property type="match status" value="1"/>
</dbReference>
<dbReference type="GO" id="GO:0016620">
    <property type="term" value="F:oxidoreductase activity, acting on the aldehyde or oxo group of donors, NAD or NADP as acceptor"/>
    <property type="evidence" value="ECO:0007669"/>
    <property type="project" value="InterPro"/>
</dbReference>
<feature type="domain" description="Aldehyde dehydrogenase" evidence="3">
    <location>
        <begin position="14"/>
        <end position="470"/>
    </location>
</feature>
<dbReference type="FunFam" id="3.40.309.10:FF:000009">
    <property type="entry name" value="Aldehyde dehydrogenase A"/>
    <property type="match status" value="1"/>
</dbReference>
<dbReference type="SUPFAM" id="SSF53720">
    <property type="entry name" value="ALDH-like"/>
    <property type="match status" value="1"/>
</dbReference>
<accession>A0A261U3T3</accession>
<dbReference type="InterPro" id="IPR050740">
    <property type="entry name" value="Aldehyde_DH_Superfamily"/>
</dbReference>
<evidence type="ECO:0000259" key="3">
    <source>
        <dbReference type="Pfam" id="PF00171"/>
    </source>
</evidence>
<organism evidence="4 5">
    <name type="scientific">Bordetella genomosp. 4</name>
    <dbReference type="NCBI Taxonomy" id="463044"/>
    <lineage>
        <taxon>Bacteria</taxon>
        <taxon>Pseudomonadati</taxon>
        <taxon>Pseudomonadota</taxon>
        <taxon>Betaproteobacteria</taxon>
        <taxon>Burkholderiales</taxon>
        <taxon>Alcaligenaceae</taxon>
        <taxon>Bordetella</taxon>
    </lineage>
</organism>
<dbReference type="CDD" id="cd07103">
    <property type="entry name" value="ALDH_F5_SSADH_GabD"/>
    <property type="match status" value="1"/>
</dbReference>
<evidence type="ECO:0000256" key="2">
    <source>
        <dbReference type="ARBA" id="ARBA00023002"/>
    </source>
</evidence>
<sequence>MQYSQYIGGTFRDGTDKAELTVVSPGTGQELGRYRGASKDDVEQAIACAQGAFDAWRRTGVTRRSELLRNVANEMRRDRDNLARQISAELGKPLSEAQKEVDTAAEMFEWSAEEARRLYGRLIPARAPGIQQLVQLEPYGVVGAFSGWNAPAITPARKISAALAAGCTIVLKPSEETIGVALLIAQAIERAGLPAGTVNMVFGDPAFIADQLCTSPSVSMITFTGGTDVGKQLGAKAALHMKKATLELGGHAPVVIWKDVDIEKVAKTCVATKFRNAGQVCTSPTRFLIQKEIYDKFCEQFVKHANSLQVKNPFDPDSTMGPLKNKRRRDAIDRLVNNAVESGAKLLAGGKAIEGPGYFYQPTVLAIHDRKADVCRIEPFGPVALLIPVETADEAIAEANALPFGLAAYAFTENMRLAHRFANEIQSGVVCINELQASLPETPFGGYKDSGLGSEGGIEGLREFLRVKCVRQGGLV</sequence>
<comment type="similarity">
    <text evidence="1">Belongs to the aldehyde dehydrogenase family.</text>
</comment>
<keyword evidence="2" id="KW-0560">Oxidoreductase</keyword>
<name>A0A261U3T3_9BORD</name>
<evidence type="ECO:0000256" key="1">
    <source>
        <dbReference type="ARBA" id="ARBA00009986"/>
    </source>
</evidence>
<dbReference type="Pfam" id="PF00171">
    <property type="entry name" value="Aldedh"/>
    <property type="match status" value="1"/>
</dbReference>
<keyword evidence="5" id="KW-1185">Reference proteome</keyword>
<proteinExistence type="inferred from homology"/>
<evidence type="ECO:0000313" key="5">
    <source>
        <dbReference type="Proteomes" id="UP000216885"/>
    </source>
</evidence>
<dbReference type="RefSeq" id="WP_094838190.1">
    <property type="nucleotide sequence ID" value="NZ_NEVQ01000013.1"/>
</dbReference>
<reference evidence="4 5" key="1">
    <citation type="submission" date="2017-05" db="EMBL/GenBank/DDBJ databases">
        <title>Complete and WGS of Bordetella genogroups.</title>
        <authorList>
            <person name="Spilker T."/>
            <person name="LiPuma J."/>
        </authorList>
    </citation>
    <scope>NUCLEOTIDE SEQUENCE [LARGE SCALE GENOMIC DNA]</scope>
    <source>
        <strain evidence="4 5">AU9919</strain>
    </source>
</reference>
<dbReference type="InterPro" id="IPR016163">
    <property type="entry name" value="Ald_DH_C"/>
</dbReference>
<dbReference type="EMBL" id="NEVQ01000013">
    <property type="protein sequence ID" value="OZI56624.1"/>
    <property type="molecule type" value="Genomic_DNA"/>
</dbReference>
<dbReference type="InterPro" id="IPR016162">
    <property type="entry name" value="Ald_DH_N"/>
</dbReference>
<dbReference type="PANTHER" id="PTHR43353:SF5">
    <property type="entry name" value="SUCCINATE-SEMIALDEHYDE DEHYDROGENASE, MITOCHONDRIAL"/>
    <property type="match status" value="1"/>
</dbReference>